<evidence type="ECO:0000313" key="3">
    <source>
        <dbReference type="EMBL" id="GFS72624.1"/>
    </source>
</evidence>
<dbReference type="GO" id="GO:0000981">
    <property type="term" value="F:DNA-binding transcription factor activity, RNA polymerase II-specific"/>
    <property type="evidence" value="ECO:0007669"/>
    <property type="project" value="TreeGrafter"/>
</dbReference>
<dbReference type="PANTHER" id="PTHR11211">
    <property type="entry name" value="IROQUOIS-CLASS HOMEODOMAIN PROTEIN IRX"/>
    <property type="match status" value="1"/>
</dbReference>
<evidence type="ECO:0000313" key="4">
    <source>
        <dbReference type="Proteomes" id="UP000887013"/>
    </source>
</evidence>
<dbReference type="PANTHER" id="PTHR11211:SF3">
    <property type="entry name" value="HOMEOBOX PROTEIN MOHAWK"/>
    <property type="match status" value="1"/>
</dbReference>
<dbReference type="OrthoDB" id="6431561at2759"/>
<evidence type="ECO:0000256" key="2">
    <source>
        <dbReference type="SAM" id="MobiDB-lite"/>
    </source>
</evidence>
<reference evidence="3" key="1">
    <citation type="submission" date="2020-08" db="EMBL/GenBank/DDBJ databases">
        <title>Multicomponent nature underlies the extraordinary mechanical properties of spider dragline silk.</title>
        <authorList>
            <person name="Kono N."/>
            <person name="Nakamura H."/>
            <person name="Mori M."/>
            <person name="Yoshida Y."/>
            <person name="Ohtoshi R."/>
            <person name="Malay A.D."/>
            <person name="Moran D.A.P."/>
            <person name="Tomita M."/>
            <person name="Numata K."/>
            <person name="Arakawa K."/>
        </authorList>
    </citation>
    <scope>NUCLEOTIDE SEQUENCE</scope>
</reference>
<comment type="caution">
    <text evidence="3">The sequence shown here is derived from an EMBL/GenBank/DDBJ whole genome shotgun (WGS) entry which is preliminary data.</text>
</comment>
<proteinExistence type="predicted"/>
<accession>A0A8X6MQM9</accession>
<protein>
    <submittedName>
        <fullName evidence="3">Uncharacterized protein</fullName>
    </submittedName>
</protein>
<dbReference type="GO" id="GO:0000978">
    <property type="term" value="F:RNA polymerase II cis-regulatory region sequence-specific DNA binding"/>
    <property type="evidence" value="ECO:0007669"/>
    <property type="project" value="TreeGrafter"/>
</dbReference>
<comment type="subcellular location">
    <subcellularLocation>
        <location evidence="1">Nucleus</location>
    </subcellularLocation>
</comment>
<organism evidence="3 4">
    <name type="scientific">Nephila pilipes</name>
    <name type="common">Giant wood spider</name>
    <name type="synonym">Nephila maculata</name>
    <dbReference type="NCBI Taxonomy" id="299642"/>
    <lineage>
        <taxon>Eukaryota</taxon>
        <taxon>Metazoa</taxon>
        <taxon>Ecdysozoa</taxon>
        <taxon>Arthropoda</taxon>
        <taxon>Chelicerata</taxon>
        <taxon>Arachnida</taxon>
        <taxon>Araneae</taxon>
        <taxon>Araneomorphae</taxon>
        <taxon>Entelegynae</taxon>
        <taxon>Araneoidea</taxon>
        <taxon>Nephilidae</taxon>
        <taxon>Nephila</taxon>
    </lineage>
</organism>
<dbReference type="GO" id="GO:0048468">
    <property type="term" value="P:cell development"/>
    <property type="evidence" value="ECO:0007669"/>
    <property type="project" value="TreeGrafter"/>
</dbReference>
<dbReference type="GO" id="GO:0005634">
    <property type="term" value="C:nucleus"/>
    <property type="evidence" value="ECO:0007669"/>
    <property type="project" value="UniProtKB-SubCell"/>
</dbReference>
<dbReference type="Proteomes" id="UP000887013">
    <property type="component" value="Unassembled WGS sequence"/>
</dbReference>
<dbReference type="AlphaFoldDB" id="A0A8X6MQM9"/>
<gene>
    <name evidence="3" type="ORF">NPIL_363261</name>
</gene>
<feature type="region of interest" description="Disordered" evidence="2">
    <location>
        <begin position="15"/>
        <end position="53"/>
    </location>
</feature>
<feature type="compositionally biased region" description="Basic and acidic residues" evidence="2">
    <location>
        <begin position="15"/>
        <end position="44"/>
    </location>
</feature>
<keyword evidence="4" id="KW-1185">Reference proteome</keyword>
<name>A0A8X6MQM9_NEPPI</name>
<sequence>VSTWFANARRRLKKENKMTWEPRNKTSEGEDRDSSSPRDVKSDDTADDCGDSNLPVVRNKRVCPIKYLSVQSEARETCLANLAENGAVFYSNPGNVNDLSGAI</sequence>
<dbReference type="EMBL" id="BMAW01049815">
    <property type="protein sequence ID" value="GFS72624.1"/>
    <property type="molecule type" value="Genomic_DNA"/>
</dbReference>
<feature type="non-terminal residue" evidence="3">
    <location>
        <position position="1"/>
    </location>
</feature>
<evidence type="ECO:0000256" key="1">
    <source>
        <dbReference type="ARBA" id="ARBA00004123"/>
    </source>
</evidence>